<evidence type="ECO:0000313" key="2">
    <source>
        <dbReference type="EMBL" id="ENW03177.1"/>
    </source>
</evidence>
<keyword evidence="1" id="KW-0812">Transmembrane</keyword>
<keyword evidence="1" id="KW-1133">Transmembrane helix</keyword>
<keyword evidence="3" id="KW-1185">Reference proteome</keyword>
<feature type="transmembrane region" description="Helical" evidence="1">
    <location>
        <begin position="272"/>
        <end position="292"/>
    </location>
</feature>
<gene>
    <name evidence="2" type="ORF">F933_03207</name>
</gene>
<dbReference type="RefSeq" id="WP_005062843.1">
    <property type="nucleotide sequence ID" value="NZ_KB849766.1"/>
</dbReference>
<dbReference type="Proteomes" id="UP000017670">
    <property type="component" value="Unassembled WGS sequence"/>
</dbReference>
<dbReference type="HOGENOM" id="CLU_935761_0_0_6"/>
<name>N9DZ44_9GAMM</name>
<dbReference type="PATRIC" id="fig|1217648.3.peg.3123"/>
<accession>N9DZ44</accession>
<reference evidence="2 3" key="1">
    <citation type="submission" date="2013-02" db="EMBL/GenBank/DDBJ databases">
        <title>The Genome Sequence of Acinetobacter beijerinckii CIP 110307.</title>
        <authorList>
            <consortium name="The Broad Institute Genome Sequencing Platform"/>
            <consortium name="The Broad Institute Genome Sequencing Center for Infectious Disease"/>
            <person name="Cerqueira G."/>
            <person name="Feldgarden M."/>
            <person name="Courvalin P."/>
            <person name="Perichon B."/>
            <person name="Grillot-Courvalin C."/>
            <person name="Clermont D."/>
            <person name="Rocha E."/>
            <person name="Yoon E.-J."/>
            <person name="Nemec A."/>
            <person name="Walker B."/>
            <person name="Young S.K."/>
            <person name="Zeng Q."/>
            <person name="Gargeya S."/>
            <person name="Fitzgerald M."/>
            <person name="Haas B."/>
            <person name="Abouelleil A."/>
            <person name="Alvarado L."/>
            <person name="Arachchi H.M."/>
            <person name="Berlin A.M."/>
            <person name="Chapman S.B."/>
            <person name="Dewar J."/>
            <person name="Goldberg J."/>
            <person name="Griggs A."/>
            <person name="Gujja S."/>
            <person name="Hansen M."/>
            <person name="Howarth C."/>
            <person name="Imamovic A."/>
            <person name="Larimer J."/>
            <person name="McCowan C."/>
            <person name="Murphy C."/>
            <person name="Neiman D."/>
            <person name="Pearson M."/>
            <person name="Priest M."/>
            <person name="Roberts A."/>
            <person name="Saif S."/>
            <person name="Shea T."/>
            <person name="Sisk P."/>
            <person name="Sykes S."/>
            <person name="Wortman J."/>
            <person name="Nusbaum C."/>
            <person name="Birren B."/>
        </authorList>
    </citation>
    <scope>NUCLEOTIDE SEQUENCE [LARGE SCALE GENOMIC DNA]</scope>
    <source>
        <strain evidence="2 3">CIP 110307</strain>
    </source>
</reference>
<dbReference type="AlphaFoldDB" id="N9DZ44"/>
<protein>
    <submittedName>
        <fullName evidence="2">Uncharacterized protein</fullName>
    </submittedName>
</protein>
<evidence type="ECO:0000256" key="1">
    <source>
        <dbReference type="SAM" id="Phobius"/>
    </source>
</evidence>
<dbReference type="STRING" id="262668.GCA_000931715_02217"/>
<sequence>MSVIINICGVLIATSNFPDPTLRSFYQDYYHCKIEPTEDESSYEIQPTETIYHLFPKNATWWPIFTSDQLDSESYKNIVRHGINPGVILPNDYFSFIEYFKIKKAVNEGAIPIALYQMKTPKYFAAKATFSTAIGLRPLGAMIETGWDQNIISQPAGNYFIQSKNSNDLNIPARVIQYKQQFFYNTTIDPTQSSGYQIILNPPLNMSVNNIQYPNLGISWKIHNTNYRSTTEGIETNLLGYVFIVLSIVVIPLDYIFSAHYPSLLSTFGSSISWISLLFGGILLLILIISIIRRRRINARN</sequence>
<evidence type="ECO:0000313" key="3">
    <source>
        <dbReference type="Proteomes" id="UP000017670"/>
    </source>
</evidence>
<dbReference type="eggNOG" id="ENOG5031R10">
    <property type="taxonomic scope" value="Bacteria"/>
</dbReference>
<comment type="caution">
    <text evidence="2">The sequence shown here is derived from an EMBL/GenBank/DDBJ whole genome shotgun (WGS) entry which is preliminary data.</text>
</comment>
<dbReference type="EMBL" id="APQL01000012">
    <property type="protein sequence ID" value="ENW03177.1"/>
    <property type="molecule type" value="Genomic_DNA"/>
</dbReference>
<dbReference type="GeneID" id="29857821"/>
<proteinExistence type="predicted"/>
<keyword evidence="1" id="KW-0472">Membrane</keyword>
<organism evidence="2 3">
    <name type="scientific">Acinetobacter beijerinckii CIP 110307</name>
    <dbReference type="NCBI Taxonomy" id="1217648"/>
    <lineage>
        <taxon>Bacteria</taxon>
        <taxon>Pseudomonadati</taxon>
        <taxon>Pseudomonadota</taxon>
        <taxon>Gammaproteobacteria</taxon>
        <taxon>Moraxellales</taxon>
        <taxon>Moraxellaceae</taxon>
        <taxon>Acinetobacter</taxon>
    </lineage>
</organism>
<feature type="transmembrane region" description="Helical" evidence="1">
    <location>
        <begin position="238"/>
        <end position="257"/>
    </location>
</feature>